<dbReference type="Gene3D" id="3.40.50.300">
    <property type="entry name" value="P-loop containing nucleotide triphosphate hydrolases"/>
    <property type="match status" value="1"/>
</dbReference>
<evidence type="ECO:0000313" key="3">
    <source>
        <dbReference type="EMBL" id="MFC7081749.1"/>
    </source>
</evidence>
<feature type="domain" description="AAA" evidence="2">
    <location>
        <begin position="8"/>
        <end position="160"/>
    </location>
</feature>
<dbReference type="SUPFAM" id="SSF52540">
    <property type="entry name" value="P-loop containing nucleoside triphosphate hydrolases"/>
    <property type="match status" value="1"/>
</dbReference>
<accession>A0ABD5WUH9</accession>
<gene>
    <name evidence="3" type="ORF">ACFQJ6_18235</name>
</gene>
<evidence type="ECO:0000259" key="2">
    <source>
        <dbReference type="Pfam" id="PF13614"/>
    </source>
</evidence>
<organism evidence="3 4">
    <name type="scientific">Halorussus caseinilyticus</name>
    <dbReference type="NCBI Taxonomy" id="3034025"/>
    <lineage>
        <taxon>Archaea</taxon>
        <taxon>Methanobacteriati</taxon>
        <taxon>Methanobacteriota</taxon>
        <taxon>Stenosarchaea group</taxon>
        <taxon>Halobacteria</taxon>
        <taxon>Halobacteriales</taxon>
        <taxon>Haladaptataceae</taxon>
        <taxon>Halorussus</taxon>
    </lineage>
</organism>
<evidence type="ECO:0000256" key="1">
    <source>
        <dbReference type="SAM" id="MobiDB-lite"/>
    </source>
</evidence>
<proteinExistence type="predicted"/>
<dbReference type="InterPro" id="IPR050625">
    <property type="entry name" value="ParA/MinD_ATPase"/>
</dbReference>
<comment type="caution">
    <text evidence="3">The sequence shown here is derived from an EMBL/GenBank/DDBJ whole genome shotgun (WGS) entry which is preliminary data.</text>
</comment>
<name>A0ABD5WUH9_9EURY</name>
<sequence length="260" mass="26776">MTHSTAALVGATGGAGTTRLAVEVGTTLARDGREVAVLDAAFATEGLARHVSGRVEPDLTSVLTENRPLADGLREHSATTDLAGRLELCPARAPFERMARAKTADAAQRFETLLAEAGESFDHVLVDAPPVAANQVVAAVTAAERVAVVAPASERGVDALQRTRGRVADVGASADAVVANRASEDQPLRSADAAVPESEATGVENVPASVGDGNTDPESGFAPAVAHAAEVVFDAELELEFEESGLLEFDAEKYLPDALS</sequence>
<evidence type="ECO:0000313" key="4">
    <source>
        <dbReference type="Proteomes" id="UP001596407"/>
    </source>
</evidence>
<dbReference type="PANTHER" id="PTHR43384:SF10">
    <property type="entry name" value="ATPASE INVOLVED IN CHROMOSOME PARTITIONING, PARA_MIND FAMILY"/>
    <property type="match status" value="1"/>
</dbReference>
<dbReference type="Pfam" id="PF13614">
    <property type="entry name" value="AAA_31"/>
    <property type="match status" value="1"/>
</dbReference>
<dbReference type="EMBL" id="JBHSZH010000005">
    <property type="protein sequence ID" value="MFC7081749.1"/>
    <property type="molecule type" value="Genomic_DNA"/>
</dbReference>
<dbReference type="PANTHER" id="PTHR43384">
    <property type="entry name" value="SEPTUM SITE-DETERMINING PROTEIN MIND HOMOLOG, CHLOROPLASTIC-RELATED"/>
    <property type="match status" value="1"/>
</dbReference>
<feature type="region of interest" description="Disordered" evidence="1">
    <location>
        <begin position="181"/>
        <end position="221"/>
    </location>
</feature>
<dbReference type="Proteomes" id="UP001596407">
    <property type="component" value="Unassembled WGS sequence"/>
</dbReference>
<dbReference type="RefSeq" id="WP_276280302.1">
    <property type="nucleotide sequence ID" value="NZ_CP119809.1"/>
</dbReference>
<keyword evidence="4" id="KW-1185">Reference proteome</keyword>
<reference evidence="3 4" key="1">
    <citation type="journal article" date="2019" name="Int. J. Syst. Evol. Microbiol.">
        <title>The Global Catalogue of Microorganisms (GCM) 10K type strain sequencing project: providing services to taxonomists for standard genome sequencing and annotation.</title>
        <authorList>
            <consortium name="The Broad Institute Genomics Platform"/>
            <consortium name="The Broad Institute Genome Sequencing Center for Infectious Disease"/>
            <person name="Wu L."/>
            <person name="Ma J."/>
        </authorList>
    </citation>
    <scope>NUCLEOTIDE SEQUENCE [LARGE SCALE GENOMIC DNA]</scope>
    <source>
        <strain evidence="3 4">DT72</strain>
    </source>
</reference>
<dbReference type="InterPro" id="IPR027417">
    <property type="entry name" value="P-loop_NTPase"/>
</dbReference>
<protein>
    <submittedName>
        <fullName evidence="3">MinD/ParA family protein</fullName>
    </submittedName>
</protein>
<dbReference type="AlphaFoldDB" id="A0ABD5WUH9"/>
<dbReference type="InterPro" id="IPR025669">
    <property type="entry name" value="AAA_dom"/>
</dbReference>
<dbReference type="GeneID" id="79304930"/>